<keyword evidence="4" id="KW-1185">Reference proteome</keyword>
<sequence length="265" mass="27815">MKTALALALVMTSFAVPGLAQQAADAPAPAGVQTPVLTLDWERLYTGSLWGKRVAREIEAASNDLRTENNRIASQLEAEERDLTDRRPKMDPAAFQAAADAFDKRATAIRAAQKAKSEAIQQQINNERQGFLQAVMPKLDEVLHARNAEVVLDSRVIIRGLSSADVTEQLGKRIDAEVGDGAGRVQASVPVAGAQSPDAKDATPEDGADKSAGAPADSAEAKEGGVYVDDSLNTKAKTGGDPALNGGDPPDPTPPFGLGKPKTQN</sequence>
<dbReference type="RefSeq" id="WP_051697209.1">
    <property type="nucleotide sequence ID" value="NZ_AUNB01000029.1"/>
</dbReference>
<dbReference type="Proteomes" id="UP000027471">
    <property type="component" value="Unassembled WGS sequence"/>
</dbReference>
<keyword evidence="2" id="KW-0732">Signal</keyword>
<feature type="chain" id="PRO_5001697439" description="Outer membrane chaperone Skp" evidence="2">
    <location>
        <begin position="23"/>
        <end position="265"/>
    </location>
</feature>
<feature type="compositionally biased region" description="Basic and acidic residues" evidence="1">
    <location>
        <begin position="198"/>
        <end position="209"/>
    </location>
</feature>
<dbReference type="InterPro" id="IPR024930">
    <property type="entry name" value="Skp_dom_sf"/>
</dbReference>
<evidence type="ECO:0008006" key="5">
    <source>
        <dbReference type="Google" id="ProtNLM"/>
    </source>
</evidence>
<evidence type="ECO:0000256" key="1">
    <source>
        <dbReference type="SAM" id="MobiDB-lite"/>
    </source>
</evidence>
<dbReference type="GO" id="GO:0051082">
    <property type="term" value="F:unfolded protein binding"/>
    <property type="evidence" value="ECO:0007669"/>
    <property type="project" value="InterPro"/>
</dbReference>
<dbReference type="SMART" id="SM00935">
    <property type="entry name" value="OmpH"/>
    <property type="match status" value="1"/>
</dbReference>
<dbReference type="STRING" id="1353528.DT23_04125"/>
<dbReference type="EMBL" id="AUNB01000029">
    <property type="protein sequence ID" value="KEO59272.1"/>
    <property type="molecule type" value="Genomic_DNA"/>
</dbReference>
<dbReference type="eggNOG" id="COG2825">
    <property type="taxonomic scope" value="Bacteria"/>
</dbReference>
<dbReference type="Gene3D" id="3.30.910.20">
    <property type="entry name" value="Skp domain"/>
    <property type="match status" value="1"/>
</dbReference>
<dbReference type="Pfam" id="PF03938">
    <property type="entry name" value="OmpH"/>
    <property type="match status" value="1"/>
</dbReference>
<reference evidence="3 4" key="1">
    <citation type="journal article" date="2015" name="Antonie Van Leeuwenhoek">
        <title>Thioclava indica sp. nov., isolated from surface seawater of the Indian Ocean.</title>
        <authorList>
            <person name="Liu Y."/>
            <person name="Lai Q."/>
            <person name="Du J."/>
            <person name="Xu H."/>
            <person name="Jiang L."/>
            <person name="Shao Z."/>
        </authorList>
    </citation>
    <scope>NUCLEOTIDE SEQUENCE [LARGE SCALE GENOMIC DNA]</scope>
    <source>
        <strain evidence="3 4">DT23-4</strain>
    </source>
</reference>
<protein>
    <recommendedName>
        <fullName evidence="5">Outer membrane chaperone Skp</fullName>
    </recommendedName>
</protein>
<evidence type="ECO:0000313" key="4">
    <source>
        <dbReference type="Proteomes" id="UP000027471"/>
    </source>
</evidence>
<name>A0A074KCI2_9RHOB</name>
<feature type="region of interest" description="Disordered" evidence="1">
    <location>
        <begin position="190"/>
        <end position="265"/>
    </location>
</feature>
<comment type="caution">
    <text evidence="3">The sequence shown here is derived from an EMBL/GenBank/DDBJ whole genome shotgun (WGS) entry which is preliminary data.</text>
</comment>
<evidence type="ECO:0000313" key="3">
    <source>
        <dbReference type="EMBL" id="KEO59272.1"/>
    </source>
</evidence>
<dbReference type="AlphaFoldDB" id="A0A074KCI2"/>
<organism evidence="3 4">
    <name type="scientific">Thioclava indica</name>
    <dbReference type="NCBI Taxonomy" id="1353528"/>
    <lineage>
        <taxon>Bacteria</taxon>
        <taxon>Pseudomonadati</taxon>
        <taxon>Pseudomonadota</taxon>
        <taxon>Alphaproteobacteria</taxon>
        <taxon>Rhodobacterales</taxon>
        <taxon>Paracoccaceae</taxon>
        <taxon>Thioclava</taxon>
    </lineage>
</organism>
<dbReference type="OrthoDB" id="7868372at2"/>
<gene>
    <name evidence="3" type="ORF">DT23_04125</name>
</gene>
<feature type="compositionally biased region" description="Low complexity" evidence="1">
    <location>
        <begin position="256"/>
        <end position="265"/>
    </location>
</feature>
<dbReference type="SUPFAM" id="SSF111384">
    <property type="entry name" value="OmpH-like"/>
    <property type="match status" value="1"/>
</dbReference>
<accession>A0A074KCI2</accession>
<evidence type="ECO:0000256" key="2">
    <source>
        <dbReference type="SAM" id="SignalP"/>
    </source>
</evidence>
<feature type="signal peptide" evidence="2">
    <location>
        <begin position="1"/>
        <end position="22"/>
    </location>
</feature>
<proteinExistence type="predicted"/>
<dbReference type="InterPro" id="IPR005632">
    <property type="entry name" value="Chaperone_Skp"/>
</dbReference>